<keyword evidence="3" id="KW-1185">Reference proteome</keyword>
<accession>K0ZDV4</accession>
<comment type="caution">
    <text evidence="2">The sequence shown here is derived from an EMBL/GenBank/DDBJ whole genome shotgun (WGS) entry which is preliminary data.</text>
</comment>
<reference evidence="2 3" key="1">
    <citation type="submission" date="2012-07" db="EMBL/GenBank/DDBJ databases">
        <title>The Genome Sequence of Actinomyces turicensis ACS-279-V-COL4.</title>
        <authorList>
            <consortium name="The Broad Institute Genome Sequencing Platform"/>
            <person name="Earl A."/>
            <person name="Ward D."/>
            <person name="Feldgarden M."/>
            <person name="Gevers D."/>
            <person name="Saerens B."/>
            <person name="Vaneechoutte M."/>
            <person name="Walker B."/>
            <person name="Young S.K."/>
            <person name="Zeng Q."/>
            <person name="Gargeya S."/>
            <person name="Fitzgerald M."/>
            <person name="Haas B."/>
            <person name="Abouelleil A."/>
            <person name="Alvarado L."/>
            <person name="Arachchi H.M."/>
            <person name="Berlin A."/>
            <person name="Chapman S.B."/>
            <person name="Goldberg J."/>
            <person name="Griggs A."/>
            <person name="Gujja S."/>
            <person name="Hansen M."/>
            <person name="Howarth C."/>
            <person name="Imamovic A."/>
            <person name="Larimer J."/>
            <person name="McCowen C."/>
            <person name="Montmayeur A."/>
            <person name="Murphy C."/>
            <person name="Neiman D."/>
            <person name="Pearson M."/>
            <person name="Priest M."/>
            <person name="Roberts A."/>
            <person name="Saif S."/>
            <person name="Shea T."/>
            <person name="Sisk P."/>
            <person name="Sykes S."/>
            <person name="Wortman J."/>
            <person name="Nusbaum C."/>
            <person name="Birren B."/>
        </authorList>
    </citation>
    <scope>NUCLEOTIDE SEQUENCE [LARGE SCALE GENOMIC DNA]</scope>
    <source>
        <strain evidence="2 3">ACS-279-V-Col4</strain>
    </source>
</reference>
<sequence length="175" mass="20047">MARHATLILRAFLASLSNSELFRPQHRDQIRRIRFFSAPLFGSLNALVSAVLRQTMPNRMRGESDQNQQMNRCRSVLCSQQPLTNLLKTFLHLLLPDANIAWGETQIQASIGKQQIPLLILRVARCRSLAGSLILHVLRNLANVECQQPRLLFNAFNHGVNQRMPSLRKRRFVTL</sequence>
<evidence type="ECO:0000313" key="3">
    <source>
        <dbReference type="Proteomes" id="UP000003994"/>
    </source>
</evidence>
<dbReference type="STRING" id="883077.HMPREF9241_01169"/>
<feature type="transmembrane region" description="Helical" evidence="1">
    <location>
        <begin position="35"/>
        <end position="52"/>
    </location>
</feature>
<proteinExistence type="predicted"/>
<organism evidence="2 3">
    <name type="scientific">Schaalia turicensis ACS-279-V-Col4</name>
    <dbReference type="NCBI Taxonomy" id="883077"/>
    <lineage>
        <taxon>Bacteria</taxon>
        <taxon>Bacillati</taxon>
        <taxon>Actinomycetota</taxon>
        <taxon>Actinomycetes</taxon>
        <taxon>Actinomycetales</taxon>
        <taxon>Actinomycetaceae</taxon>
        <taxon>Schaalia</taxon>
    </lineage>
</organism>
<protein>
    <submittedName>
        <fullName evidence="2">Uncharacterized protein</fullName>
    </submittedName>
</protein>
<dbReference type="Proteomes" id="UP000003994">
    <property type="component" value="Unassembled WGS sequence"/>
</dbReference>
<evidence type="ECO:0000313" key="2">
    <source>
        <dbReference type="EMBL" id="EJZ85625.1"/>
    </source>
</evidence>
<evidence type="ECO:0000256" key="1">
    <source>
        <dbReference type="SAM" id="Phobius"/>
    </source>
</evidence>
<name>K0ZDV4_9ACTO</name>
<dbReference type="AlphaFoldDB" id="K0ZDV4"/>
<dbReference type="HOGENOM" id="CLU_1529418_0_0_11"/>
<keyword evidence="1" id="KW-0472">Membrane</keyword>
<gene>
    <name evidence="2" type="ORF">HMPREF9241_01169</name>
</gene>
<dbReference type="EMBL" id="AGWQ01000007">
    <property type="protein sequence ID" value="EJZ85625.1"/>
    <property type="molecule type" value="Genomic_DNA"/>
</dbReference>
<keyword evidence="1" id="KW-0812">Transmembrane</keyword>
<keyword evidence="1" id="KW-1133">Transmembrane helix</keyword>